<organism evidence="11 12">
    <name type="scientific">Dolichospermum compactum NIES-806</name>
    <dbReference type="NCBI Taxonomy" id="1973481"/>
    <lineage>
        <taxon>Bacteria</taxon>
        <taxon>Bacillati</taxon>
        <taxon>Cyanobacteriota</taxon>
        <taxon>Cyanophyceae</taxon>
        <taxon>Nostocales</taxon>
        <taxon>Aphanizomenonaceae</taxon>
        <taxon>Dolichospermum</taxon>
        <taxon>Dolichospermum compactum</taxon>
    </lineage>
</organism>
<evidence type="ECO:0000313" key="11">
    <source>
        <dbReference type="EMBL" id="BAZ83824.1"/>
    </source>
</evidence>
<evidence type="ECO:0000256" key="4">
    <source>
        <dbReference type="ARBA" id="ARBA00022691"/>
    </source>
</evidence>
<dbReference type="GO" id="GO:0009007">
    <property type="term" value="F:site-specific DNA-methyltransferase (adenine-specific) activity"/>
    <property type="evidence" value="ECO:0007669"/>
    <property type="project" value="UniProtKB-EC"/>
</dbReference>
<dbReference type="PANTHER" id="PTHR33841">
    <property type="entry name" value="DNA METHYLTRANSFERASE YEEA-RELATED"/>
    <property type="match status" value="1"/>
</dbReference>
<reference evidence="11 12" key="1">
    <citation type="submission" date="2017-06" db="EMBL/GenBank/DDBJ databases">
        <title>Genome sequencing of cyanobaciteial culture collection at National Institute for Environmental Studies (NIES).</title>
        <authorList>
            <person name="Hirose Y."/>
            <person name="Shimura Y."/>
            <person name="Fujisawa T."/>
            <person name="Nakamura Y."/>
            <person name="Kawachi M."/>
        </authorList>
    </citation>
    <scope>NUCLEOTIDE SEQUENCE [LARGE SCALE GENOMIC DNA]</scope>
    <source>
        <strain evidence="11 12">NIES-806</strain>
    </source>
</reference>
<dbReference type="REBASE" id="207272">
    <property type="entry name" value="Dco806ORF40P"/>
</dbReference>
<dbReference type="EC" id="2.1.1.72" evidence="1"/>
<comment type="catalytic activity">
    <reaction evidence="7">
        <text>a 2'-deoxyadenosine in DNA + S-adenosyl-L-methionine = an N(6)-methyl-2'-deoxyadenosine in DNA + S-adenosyl-L-homocysteine + H(+)</text>
        <dbReference type="Rhea" id="RHEA:15197"/>
        <dbReference type="Rhea" id="RHEA-COMP:12418"/>
        <dbReference type="Rhea" id="RHEA-COMP:12419"/>
        <dbReference type="ChEBI" id="CHEBI:15378"/>
        <dbReference type="ChEBI" id="CHEBI:57856"/>
        <dbReference type="ChEBI" id="CHEBI:59789"/>
        <dbReference type="ChEBI" id="CHEBI:90615"/>
        <dbReference type="ChEBI" id="CHEBI:90616"/>
        <dbReference type="EC" id="2.1.1.72"/>
    </reaction>
</comment>
<keyword evidence="4" id="KW-0949">S-adenosyl-L-methionine</keyword>
<dbReference type="GO" id="GO:0032259">
    <property type="term" value="P:methylation"/>
    <property type="evidence" value="ECO:0007669"/>
    <property type="project" value="UniProtKB-KW"/>
</dbReference>
<evidence type="ECO:0000256" key="1">
    <source>
        <dbReference type="ARBA" id="ARBA00011900"/>
    </source>
</evidence>
<feature type="domain" description="Transposase IS200-like" evidence="10">
    <location>
        <begin position="598"/>
        <end position="761"/>
    </location>
</feature>
<dbReference type="Pfam" id="PF07669">
    <property type="entry name" value="Eco57I"/>
    <property type="match status" value="1"/>
</dbReference>
<feature type="coiled-coil region" evidence="8">
    <location>
        <begin position="1029"/>
        <end position="1079"/>
    </location>
</feature>
<proteinExistence type="predicted"/>
<keyword evidence="5" id="KW-0680">Restriction system</keyword>
<dbReference type="SUPFAM" id="SSF143422">
    <property type="entry name" value="Transposase IS200-like"/>
    <property type="match status" value="1"/>
</dbReference>
<sequence>MMQQTLKSAIEQALKNFSQVSTSDGIKHLFETLGYSTQREVPLDNQTPNEVLEVFAWENFREDKGLLEEWESVNCLFQVTEDEITQNGQGTLFQPSFDTDYLKSYIFMGLTLQKPVYSRSDLAKITREINRQSDIPIMVLFRYGNYVTLSIINRRPNKLDRDKDVLEKITLIKDININSPHRAHIEILADLALTSLPHIQNFDQLHTAWQKVLNTSELNNKFFQEVSHWYFWATQTVTFPDGGEADESLRNATSVIRLITRLIFVWFLKEKGLVPDALFDENQLKNFLNSLAAEESTYYKAILQNLFFATLNTEMNTDEKPDNRKFRGKNQQKGGRDGHYGIVNVYRYQDYFTNADEFLGLCSNIPFLNGGLFECLDRDKNDAFAPSPKGKEKTKIRIDGFSDREDNVLNVPNILFFGKATDVDLNKAYGTKNKKYEVQGLINIFNRYKFTIDENTPIEEEIALDPELLGKVFENLLAEYNPETETTARKQTGSFYTPREIVNYMVDESLIAYLQNSLPVTQASSLSEKVTQDSSLSEKVTQASSLSEKVTQDSSLSEKVTQASSLSEKVTQDSSLSDQNTQDGCVTISRRFLPHWQQNGATYFVTFRLADSLPQVKLQLLQQEKEEWQKKHPEPLSEAEKAEYHRLFSQRVDKWLDAGMGECHLKNPQLAKIVADALTYFDGDRYHLGEWVIMPNHVHVIVTPLGNYKLSEITHSWKSFTANQINKYLNRRGQLWQKESYDQIVRSAQHLETVQIYIANHAPNVAQASSLSQSNNQDDYVTVAQASSLSQSNNQDDCVTVAQASSLSQSNNQDDCVTVAQASSLSQSNNQDDCVTRLTHLLSYTDDSHQFNDDEVDCLIHAIDNLKIIDIACGSGAFPMGILQKLVFILGKLDPNNSKWKQQQKEKAIAPVLKDIQVAKQISYEQAREEAIQKLQERLAEIEDEFENNDMDYPRKLFLIENCIFGVDIQPIAVQISKLRFFISLIVDQRVNNNQPNRGILPLPNLETKFVAANSLVSINKPQKLQLELDLRNEEIKDKEKQLAEVRKRHFKARTPQTKRKCREEDKKLRQEIGELLKQQGLPDEIAVNLSEWDLYNQNLSANFFDPEWMFGVDYFDICIGNPPYVRQEKIKELKPILKQQYSCFTGVADLYVYFFEQAIKLLKDKGILTYITSNKYFRSGYGEKLREFLVKKTQLKQLIDFGDAPVFTAIAYPSIIITVTHASSVSQTQKMDKVIHASSVSPKQNIDTKIKVLNWQIGKPIDNFIEVLNTDSFYIEQKALKPQGWQLEDNTVLQLLEKLRKTGTPLGEYVNGRFYRGVLTGFNEAFIVDRETRDRLINEHPSSEEVLKPFLRGKDVKRWVVNFAEQYLIKIESSENKKHPWSDKSEKEAEKIFSQTYPAIYQYLNQYREQLIKRYDQGKYFWELRSCKYWHEFETVKIAYPNICSRNTFAWDEEKYLTNQKAFIIADASKYLIGILNSSIFMWFFNKLLAKLQNEFYEPSAIFMKDLPIPNPTDTQDACVTRIVDKILEIKRQNPKADTTKLEREIDEIVYKLYGLEKEEIQIIEESGKR</sequence>
<dbReference type="KEGG" id="dcm:NIES806_00040"/>
<evidence type="ECO:0000256" key="8">
    <source>
        <dbReference type="SAM" id="Coils"/>
    </source>
</evidence>
<keyword evidence="6" id="KW-0238">DNA-binding</keyword>
<evidence type="ECO:0000256" key="5">
    <source>
        <dbReference type="ARBA" id="ARBA00022747"/>
    </source>
</evidence>
<dbReference type="GO" id="GO:0009307">
    <property type="term" value="P:DNA restriction-modification system"/>
    <property type="evidence" value="ECO:0007669"/>
    <property type="project" value="UniProtKB-KW"/>
</dbReference>
<dbReference type="Pfam" id="PF12950">
    <property type="entry name" value="TaqI_C"/>
    <property type="match status" value="1"/>
</dbReference>
<name>A0A1Z4UXB3_9CYAN</name>
<evidence type="ECO:0000256" key="3">
    <source>
        <dbReference type="ARBA" id="ARBA00022679"/>
    </source>
</evidence>
<dbReference type="SMART" id="SM01321">
    <property type="entry name" value="Y1_Tnp"/>
    <property type="match status" value="1"/>
</dbReference>
<keyword evidence="3" id="KW-0808">Transferase</keyword>
<feature type="region of interest" description="Disordered" evidence="9">
    <location>
        <begin position="531"/>
        <end position="581"/>
    </location>
</feature>
<dbReference type="InterPro" id="IPR002052">
    <property type="entry name" value="DNA_methylase_N6_adenine_CS"/>
</dbReference>
<dbReference type="GO" id="GO:0003677">
    <property type="term" value="F:DNA binding"/>
    <property type="evidence" value="ECO:0007669"/>
    <property type="project" value="UniProtKB-KW"/>
</dbReference>
<dbReference type="PROSITE" id="PS00092">
    <property type="entry name" value="N6_MTASE"/>
    <property type="match status" value="1"/>
</dbReference>
<keyword evidence="12" id="KW-1185">Reference proteome</keyword>
<keyword evidence="8" id="KW-0175">Coiled coil</keyword>
<dbReference type="SUPFAM" id="SSF53335">
    <property type="entry name" value="S-adenosyl-L-methionine-dependent methyltransferases"/>
    <property type="match status" value="2"/>
</dbReference>
<dbReference type="RefSeq" id="WP_157749884.1">
    <property type="nucleotide sequence ID" value="NZ_AP018316.1"/>
</dbReference>
<dbReference type="GO" id="GO:0004803">
    <property type="term" value="F:transposase activity"/>
    <property type="evidence" value="ECO:0007669"/>
    <property type="project" value="InterPro"/>
</dbReference>
<accession>A0A1Z4UXB3</accession>
<dbReference type="OrthoDB" id="9806213at2"/>
<evidence type="ECO:0000256" key="9">
    <source>
        <dbReference type="SAM" id="MobiDB-lite"/>
    </source>
</evidence>
<evidence type="ECO:0000259" key="10">
    <source>
        <dbReference type="SMART" id="SM01321"/>
    </source>
</evidence>
<dbReference type="InterPro" id="IPR029063">
    <property type="entry name" value="SAM-dependent_MTases_sf"/>
</dbReference>
<dbReference type="Pfam" id="PF01797">
    <property type="entry name" value="Y1_Tnp"/>
    <property type="match status" value="1"/>
</dbReference>
<evidence type="ECO:0000256" key="2">
    <source>
        <dbReference type="ARBA" id="ARBA00022603"/>
    </source>
</evidence>
<feature type="coiled-coil region" evidence="8">
    <location>
        <begin position="925"/>
        <end position="952"/>
    </location>
</feature>
<dbReference type="Gene3D" id="3.30.70.1290">
    <property type="entry name" value="Transposase IS200-like"/>
    <property type="match status" value="1"/>
</dbReference>
<evidence type="ECO:0000313" key="12">
    <source>
        <dbReference type="Proteomes" id="UP000218702"/>
    </source>
</evidence>
<dbReference type="EMBL" id="AP018316">
    <property type="protein sequence ID" value="BAZ83824.1"/>
    <property type="molecule type" value="Genomic_DNA"/>
</dbReference>
<dbReference type="Proteomes" id="UP000218702">
    <property type="component" value="Chromosome"/>
</dbReference>
<dbReference type="GO" id="GO:0006313">
    <property type="term" value="P:DNA transposition"/>
    <property type="evidence" value="ECO:0007669"/>
    <property type="project" value="InterPro"/>
</dbReference>
<protein>
    <recommendedName>
        <fullName evidence="1">site-specific DNA-methyltransferase (adenine-specific)</fullName>
        <ecNumber evidence="1">2.1.1.72</ecNumber>
    </recommendedName>
</protein>
<dbReference type="Gene3D" id="3.40.50.150">
    <property type="entry name" value="Vaccinia Virus protein VP39"/>
    <property type="match status" value="2"/>
</dbReference>
<keyword evidence="2" id="KW-0489">Methyltransferase</keyword>
<dbReference type="PANTHER" id="PTHR33841:SF1">
    <property type="entry name" value="DNA METHYLTRANSFERASE A"/>
    <property type="match status" value="1"/>
</dbReference>
<dbReference type="InterPro" id="IPR002686">
    <property type="entry name" value="Transposase_17"/>
</dbReference>
<evidence type="ECO:0000256" key="6">
    <source>
        <dbReference type="ARBA" id="ARBA00023125"/>
    </source>
</evidence>
<dbReference type="InterPro" id="IPR036515">
    <property type="entry name" value="Transposase_17_sf"/>
</dbReference>
<dbReference type="InterPro" id="IPR025931">
    <property type="entry name" value="TaqI_C"/>
</dbReference>
<evidence type="ECO:0000256" key="7">
    <source>
        <dbReference type="ARBA" id="ARBA00047942"/>
    </source>
</evidence>
<dbReference type="InterPro" id="IPR011639">
    <property type="entry name" value="MethylTrfase_TaqI-like_dom"/>
</dbReference>
<dbReference type="InterPro" id="IPR050953">
    <property type="entry name" value="N4_N6_ade-DNA_methylase"/>
</dbReference>
<gene>
    <name evidence="11" type="ORF">NIES806_00040</name>
</gene>